<organism evidence="1 2">
    <name type="scientific">Paxillus rubicundulus Ve08.2h10</name>
    <dbReference type="NCBI Taxonomy" id="930991"/>
    <lineage>
        <taxon>Eukaryota</taxon>
        <taxon>Fungi</taxon>
        <taxon>Dikarya</taxon>
        <taxon>Basidiomycota</taxon>
        <taxon>Agaricomycotina</taxon>
        <taxon>Agaricomycetes</taxon>
        <taxon>Agaricomycetidae</taxon>
        <taxon>Boletales</taxon>
        <taxon>Paxilineae</taxon>
        <taxon>Paxillaceae</taxon>
        <taxon>Paxillus</taxon>
    </lineage>
</organism>
<reference evidence="2" key="2">
    <citation type="submission" date="2015-01" db="EMBL/GenBank/DDBJ databases">
        <title>Evolutionary Origins and Diversification of the Mycorrhizal Mutualists.</title>
        <authorList>
            <consortium name="DOE Joint Genome Institute"/>
            <consortium name="Mycorrhizal Genomics Consortium"/>
            <person name="Kohler A."/>
            <person name="Kuo A."/>
            <person name="Nagy L.G."/>
            <person name="Floudas D."/>
            <person name="Copeland A."/>
            <person name="Barry K.W."/>
            <person name="Cichocki N."/>
            <person name="Veneault-Fourrey C."/>
            <person name="LaButti K."/>
            <person name="Lindquist E.A."/>
            <person name="Lipzen A."/>
            <person name="Lundell T."/>
            <person name="Morin E."/>
            <person name="Murat C."/>
            <person name="Riley R."/>
            <person name="Ohm R."/>
            <person name="Sun H."/>
            <person name="Tunlid A."/>
            <person name="Henrissat B."/>
            <person name="Grigoriev I.V."/>
            <person name="Hibbett D.S."/>
            <person name="Martin F."/>
        </authorList>
    </citation>
    <scope>NUCLEOTIDE SEQUENCE [LARGE SCALE GENOMIC DNA]</scope>
    <source>
        <strain evidence="2">Ve08.2h10</strain>
    </source>
</reference>
<dbReference type="EMBL" id="KN828735">
    <property type="protein sequence ID" value="KIK74578.1"/>
    <property type="molecule type" value="Genomic_DNA"/>
</dbReference>
<evidence type="ECO:0008006" key="3">
    <source>
        <dbReference type="Google" id="ProtNLM"/>
    </source>
</evidence>
<evidence type="ECO:0000313" key="2">
    <source>
        <dbReference type="Proteomes" id="UP000054538"/>
    </source>
</evidence>
<gene>
    <name evidence="1" type="ORF">PAXRUDRAFT_19733</name>
</gene>
<evidence type="ECO:0000313" key="1">
    <source>
        <dbReference type="EMBL" id="KIK74578.1"/>
    </source>
</evidence>
<sequence length="53" mass="5664">MKHLSAAQGDNIISLASLNLSCQNIAFQTGIGKSTVAISVEEFLKAKEGHTKY</sequence>
<dbReference type="HOGENOM" id="CLU_3069362_0_0_1"/>
<reference evidence="1 2" key="1">
    <citation type="submission" date="2014-04" db="EMBL/GenBank/DDBJ databases">
        <authorList>
            <consortium name="DOE Joint Genome Institute"/>
            <person name="Kuo A."/>
            <person name="Kohler A."/>
            <person name="Jargeat P."/>
            <person name="Nagy L.G."/>
            <person name="Floudas D."/>
            <person name="Copeland A."/>
            <person name="Barry K.W."/>
            <person name="Cichocki N."/>
            <person name="Veneault-Fourrey C."/>
            <person name="LaButti K."/>
            <person name="Lindquist E.A."/>
            <person name="Lipzen A."/>
            <person name="Lundell T."/>
            <person name="Morin E."/>
            <person name="Murat C."/>
            <person name="Sun H."/>
            <person name="Tunlid A."/>
            <person name="Henrissat B."/>
            <person name="Grigoriev I.V."/>
            <person name="Hibbett D.S."/>
            <person name="Martin F."/>
            <person name="Nordberg H.P."/>
            <person name="Cantor M.N."/>
            <person name="Hua S.X."/>
        </authorList>
    </citation>
    <scope>NUCLEOTIDE SEQUENCE [LARGE SCALE GENOMIC DNA]</scope>
    <source>
        <strain evidence="1 2">Ve08.2h10</strain>
    </source>
</reference>
<name>A0A0D0CH32_9AGAM</name>
<dbReference type="AlphaFoldDB" id="A0A0D0CH32"/>
<proteinExistence type="predicted"/>
<protein>
    <recommendedName>
        <fullName evidence="3">DNA helicase</fullName>
    </recommendedName>
</protein>
<accession>A0A0D0CH32</accession>
<dbReference type="Proteomes" id="UP000054538">
    <property type="component" value="Unassembled WGS sequence"/>
</dbReference>
<keyword evidence="2" id="KW-1185">Reference proteome</keyword>
<dbReference type="InParanoid" id="A0A0D0CH32"/>